<dbReference type="EMBL" id="JADKNH010000008">
    <property type="protein sequence ID" value="MBF4694359.1"/>
    <property type="molecule type" value="Genomic_DNA"/>
</dbReference>
<organism evidence="12 13">
    <name type="scientific">Fusibacter ferrireducens</name>
    <dbReference type="NCBI Taxonomy" id="2785058"/>
    <lineage>
        <taxon>Bacteria</taxon>
        <taxon>Bacillati</taxon>
        <taxon>Bacillota</taxon>
        <taxon>Clostridia</taxon>
        <taxon>Eubacteriales</taxon>
        <taxon>Eubacteriales Family XII. Incertae Sedis</taxon>
        <taxon>Fusibacter</taxon>
    </lineage>
</organism>
<dbReference type="Pfam" id="PF19293">
    <property type="entry name" value="CdaA_N"/>
    <property type="match status" value="1"/>
</dbReference>
<evidence type="ECO:0000256" key="5">
    <source>
        <dbReference type="ARBA" id="ARBA00022695"/>
    </source>
</evidence>
<keyword evidence="2 10" id="KW-1003">Cell membrane</keyword>
<feature type="domain" description="DAC" evidence="11">
    <location>
        <begin position="84"/>
        <end position="245"/>
    </location>
</feature>
<dbReference type="InterPro" id="IPR003390">
    <property type="entry name" value="DNA_integrity_scan_DisA_N"/>
</dbReference>
<evidence type="ECO:0000256" key="1">
    <source>
        <dbReference type="ARBA" id="ARBA00000877"/>
    </source>
</evidence>
<reference evidence="12 13" key="1">
    <citation type="submission" date="2020-11" db="EMBL/GenBank/DDBJ databases">
        <title>Fusibacter basophilias sp. nov.</title>
        <authorList>
            <person name="Qiu D."/>
        </authorList>
    </citation>
    <scope>NUCLEOTIDE SEQUENCE [LARGE SCALE GENOMIC DNA]</scope>
    <source>
        <strain evidence="12 13">Q10-2</strain>
    </source>
</reference>
<accession>A0ABR9ZV75</accession>
<evidence type="ECO:0000259" key="11">
    <source>
        <dbReference type="PROSITE" id="PS51794"/>
    </source>
</evidence>
<comment type="subunit">
    <text evidence="10">Probably a homodimer.</text>
</comment>
<dbReference type="InterPro" id="IPR045585">
    <property type="entry name" value="CdaA_N"/>
</dbReference>
<evidence type="ECO:0000256" key="6">
    <source>
        <dbReference type="ARBA" id="ARBA00022741"/>
    </source>
</evidence>
<feature type="transmembrane region" description="Helical" evidence="10">
    <location>
        <begin position="66"/>
        <end position="83"/>
    </location>
</feature>
<keyword evidence="5 10" id="KW-0548">Nucleotidyltransferase</keyword>
<keyword evidence="9 10" id="KW-0472">Membrane</keyword>
<keyword evidence="3 10" id="KW-0808">Transferase</keyword>
<comment type="caution">
    <text evidence="10">Lacks conserved residue(s) required for the propagation of feature annotation.</text>
</comment>
<dbReference type="InterPro" id="IPR014046">
    <property type="entry name" value="C-di-AMP_synthase"/>
</dbReference>
<protein>
    <recommendedName>
        <fullName evidence="10">Diadenylate cyclase</fullName>
        <shortName evidence="10">DAC</shortName>
        <ecNumber evidence="10">2.7.7.85</ecNumber>
    </recommendedName>
    <alternativeName>
        <fullName evidence="10">Cyclic-di-AMP synthase</fullName>
        <shortName evidence="10">c-di-AMP synthase</shortName>
    </alternativeName>
</protein>
<comment type="similarity">
    <text evidence="10">Belongs to the adenylate cyclase family. DacA/CdaA subfamily.</text>
</comment>
<dbReference type="PROSITE" id="PS51794">
    <property type="entry name" value="DAC"/>
    <property type="match status" value="1"/>
</dbReference>
<evidence type="ECO:0000256" key="4">
    <source>
        <dbReference type="ARBA" id="ARBA00022692"/>
    </source>
</evidence>
<comment type="function">
    <text evidence="10">Catalyzes the condensation of 2 ATP molecules into cyclic di-AMP (c-di-AMP), a second messenger used to regulate differing processes in different bacteria.</text>
</comment>
<sequence>MMTYILDLISEIRFTYIVDILIIAFVFYKVLGFIKETRAEQLVKGFLIILIVSKLSEWAKLYAVNYVLQSTFTIGLIALVILFQPELRKALEHLGRSQIFLMTNRKNTLDDLNKSINEIVDAAGVMSRKKIGALIVIERTTGINDIIETGTVVDAKISADLLMNIFYPKSPLHDGAVVIKNNRLMAAGCLLPLSANKYISKELGTRHRAAMGMTESSDAMIVIVSEETGHISMAVEGKLQRFLDSKTLKELMITTLCQEKEMKVGGDEDV</sequence>
<name>A0ABR9ZV75_9FIRM</name>
<gene>
    <name evidence="10" type="primary">dacA</name>
    <name evidence="12" type="ORF">ISU02_14655</name>
</gene>
<dbReference type="PANTHER" id="PTHR34185">
    <property type="entry name" value="DIADENYLATE CYCLASE"/>
    <property type="match status" value="1"/>
</dbReference>
<proteinExistence type="inferred from homology"/>
<evidence type="ECO:0000256" key="8">
    <source>
        <dbReference type="ARBA" id="ARBA00022989"/>
    </source>
</evidence>
<keyword evidence="8 10" id="KW-1133">Transmembrane helix</keyword>
<dbReference type="EC" id="2.7.7.85" evidence="10"/>
<evidence type="ECO:0000256" key="3">
    <source>
        <dbReference type="ARBA" id="ARBA00022679"/>
    </source>
</evidence>
<evidence type="ECO:0000256" key="9">
    <source>
        <dbReference type="ARBA" id="ARBA00023136"/>
    </source>
</evidence>
<keyword evidence="4 10" id="KW-0812">Transmembrane</keyword>
<evidence type="ECO:0000256" key="10">
    <source>
        <dbReference type="HAMAP-Rule" id="MF_01499"/>
    </source>
</evidence>
<dbReference type="PIRSF" id="PIRSF004793">
    <property type="entry name" value="UCP004793"/>
    <property type="match status" value="1"/>
</dbReference>
<dbReference type="HAMAP" id="MF_01499">
    <property type="entry name" value="DacA"/>
    <property type="match status" value="1"/>
</dbReference>
<keyword evidence="7 10" id="KW-0067">ATP-binding</keyword>
<evidence type="ECO:0000256" key="2">
    <source>
        <dbReference type="ARBA" id="ARBA00022475"/>
    </source>
</evidence>
<dbReference type="PANTHER" id="PTHR34185:SF1">
    <property type="entry name" value="DIADENYLATE CYCLASE"/>
    <property type="match status" value="1"/>
</dbReference>
<dbReference type="NCBIfam" id="TIGR00159">
    <property type="entry name" value="diadenylate cyclase CdaA"/>
    <property type="match status" value="1"/>
</dbReference>
<dbReference type="InterPro" id="IPR034701">
    <property type="entry name" value="CdaA"/>
</dbReference>
<keyword evidence="6 10" id="KW-0547">Nucleotide-binding</keyword>
<comment type="caution">
    <text evidence="12">The sequence shown here is derived from an EMBL/GenBank/DDBJ whole genome shotgun (WGS) entry which is preliminary data.</text>
</comment>
<dbReference type="InterPro" id="IPR036888">
    <property type="entry name" value="DNA_integrity_DisA_N_sf"/>
</dbReference>
<comment type="catalytic activity">
    <reaction evidence="1 10">
        <text>2 ATP = 3',3'-c-di-AMP + 2 diphosphate</text>
        <dbReference type="Rhea" id="RHEA:35655"/>
        <dbReference type="ChEBI" id="CHEBI:30616"/>
        <dbReference type="ChEBI" id="CHEBI:33019"/>
        <dbReference type="ChEBI" id="CHEBI:71500"/>
        <dbReference type="EC" id="2.7.7.85"/>
    </reaction>
</comment>
<dbReference type="InterPro" id="IPR050338">
    <property type="entry name" value="DisA"/>
</dbReference>
<evidence type="ECO:0000313" key="12">
    <source>
        <dbReference type="EMBL" id="MBF4694359.1"/>
    </source>
</evidence>
<keyword evidence="13" id="KW-1185">Reference proteome</keyword>
<evidence type="ECO:0000256" key="7">
    <source>
        <dbReference type="ARBA" id="ARBA00022840"/>
    </source>
</evidence>
<dbReference type="Pfam" id="PF02457">
    <property type="entry name" value="DAC"/>
    <property type="match status" value="1"/>
</dbReference>
<dbReference type="SUPFAM" id="SSF143597">
    <property type="entry name" value="YojJ-like"/>
    <property type="match status" value="1"/>
</dbReference>
<dbReference type="Proteomes" id="UP000614200">
    <property type="component" value="Unassembled WGS sequence"/>
</dbReference>
<dbReference type="Gene3D" id="3.40.1700.10">
    <property type="entry name" value="DNA integrity scanning protein, DisA, N-terminal domain"/>
    <property type="match status" value="1"/>
</dbReference>
<evidence type="ECO:0000313" key="13">
    <source>
        <dbReference type="Proteomes" id="UP000614200"/>
    </source>
</evidence>
<feature type="transmembrane region" description="Helical" evidence="10">
    <location>
        <begin position="12"/>
        <end position="30"/>
    </location>
</feature>